<keyword evidence="2" id="KW-1185">Reference proteome</keyword>
<accession>A0AAV4NQI1</accession>
<sequence length="225" mass="25860">MSGELKPRKRQRSITIYFPKMAKNSSSYSKSSTRFIPQRGLSTAKIAFHSLSLKAFARENYKLSIARNYNIQYEAIHLFCAHKSIRLIRRTQNIWKAEVQKAAEINNSILSPKCPRTYPGDTKLFEIFHEILFHREACRLLQSLPISYHVESICGNERPVHCSNRFPFLITLKAFAEMVMATTVKHLTINDVDKSPYPVATVHMLLVWVGFKCSGGILRGLDHLY</sequence>
<dbReference type="EMBL" id="BPLR01021093">
    <property type="protein sequence ID" value="GIX85814.1"/>
    <property type="molecule type" value="Genomic_DNA"/>
</dbReference>
<comment type="caution">
    <text evidence="1">The sequence shown here is derived from an EMBL/GenBank/DDBJ whole genome shotgun (WGS) entry which is preliminary data.</text>
</comment>
<evidence type="ECO:0000313" key="2">
    <source>
        <dbReference type="Proteomes" id="UP001054945"/>
    </source>
</evidence>
<name>A0AAV4NQI1_CAEEX</name>
<organism evidence="1 2">
    <name type="scientific">Caerostris extrusa</name>
    <name type="common">Bark spider</name>
    <name type="synonym">Caerostris bankana</name>
    <dbReference type="NCBI Taxonomy" id="172846"/>
    <lineage>
        <taxon>Eukaryota</taxon>
        <taxon>Metazoa</taxon>
        <taxon>Ecdysozoa</taxon>
        <taxon>Arthropoda</taxon>
        <taxon>Chelicerata</taxon>
        <taxon>Arachnida</taxon>
        <taxon>Araneae</taxon>
        <taxon>Araneomorphae</taxon>
        <taxon>Entelegynae</taxon>
        <taxon>Araneoidea</taxon>
        <taxon>Araneidae</taxon>
        <taxon>Caerostris</taxon>
    </lineage>
</organism>
<dbReference type="AlphaFoldDB" id="A0AAV4NQI1"/>
<reference evidence="1 2" key="1">
    <citation type="submission" date="2021-06" db="EMBL/GenBank/DDBJ databases">
        <title>Caerostris extrusa draft genome.</title>
        <authorList>
            <person name="Kono N."/>
            <person name="Arakawa K."/>
        </authorList>
    </citation>
    <scope>NUCLEOTIDE SEQUENCE [LARGE SCALE GENOMIC DNA]</scope>
</reference>
<dbReference type="Proteomes" id="UP001054945">
    <property type="component" value="Unassembled WGS sequence"/>
</dbReference>
<gene>
    <name evidence="1" type="ORF">CEXT_788011</name>
</gene>
<evidence type="ECO:0000313" key="1">
    <source>
        <dbReference type="EMBL" id="GIX85814.1"/>
    </source>
</evidence>
<proteinExistence type="predicted"/>
<protein>
    <submittedName>
        <fullName evidence="1">Uncharacterized protein</fullName>
    </submittedName>
</protein>